<organism evidence="1 2">
    <name type="scientific">Nitrosomonas ureae</name>
    <dbReference type="NCBI Taxonomy" id="44577"/>
    <lineage>
        <taxon>Bacteria</taxon>
        <taxon>Pseudomonadati</taxon>
        <taxon>Pseudomonadota</taxon>
        <taxon>Betaproteobacteria</taxon>
        <taxon>Nitrosomonadales</taxon>
        <taxon>Nitrosomonadaceae</taxon>
        <taxon>Nitrosomonas</taxon>
    </lineage>
</organism>
<reference evidence="1 2" key="1">
    <citation type="submission" date="2016-10" db="EMBL/GenBank/DDBJ databases">
        <authorList>
            <person name="de Groot N.N."/>
        </authorList>
    </citation>
    <scope>NUCLEOTIDE SEQUENCE [LARGE SCALE GENOMIC DNA]</scope>
    <source>
        <strain evidence="1 2">Nm13</strain>
    </source>
</reference>
<evidence type="ECO:0000313" key="1">
    <source>
        <dbReference type="EMBL" id="SEF42592.1"/>
    </source>
</evidence>
<dbReference type="OrthoDB" id="8550228at2"/>
<evidence type="ECO:0000313" key="2">
    <source>
        <dbReference type="Proteomes" id="UP000236753"/>
    </source>
</evidence>
<name>A0A1H5RW77_9PROT</name>
<dbReference type="EMBL" id="FNUX01000001">
    <property type="protein sequence ID" value="SEF42592.1"/>
    <property type="molecule type" value="Genomic_DNA"/>
</dbReference>
<gene>
    <name evidence="1" type="ORF">SAMN05216334_101276</name>
</gene>
<dbReference type="Proteomes" id="UP000236753">
    <property type="component" value="Unassembled WGS sequence"/>
</dbReference>
<protein>
    <submittedName>
        <fullName evidence="1">Uncharacterized protein</fullName>
    </submittedName>
</protein>
<sequence length="70" mass="8179">MKLQDRLRKLEDFAKIQSQEIRILKLIIESDGTISGAFQRKLDGKHACISEEELLEIHQKSRLFENRVGK</sequence>
<accession>A0A1H5RW77</accession>
<dbReference type="RefSeq" id="WP_103965248.1">
    <property type="nucleotide sequence ID" value="NZ_FNUX01000001.1"/>
</dbReference>
<proteinExistence type="predicted"/>
<dbReference type="AlphaFoldDB" id="A0A1H5RW77"/>